<sequence>MWKTQPQASPLESVLTLLPLLERDCELSNSTCPQICRISLRIMLSPSNATSTCCAAVDVWETVFSGTPKFFLDSHRGQKPAHVETTCVKRMSFALGRILGSVIDKGVNHLFGTFVFPLNLPRKTKYSTSNEEPAMHSILQQYLQQPPLIQTTLAVVGGAMDKCQSRPGDPWEQPESGSSEELFWLEGSSTSAASVKSGKLEGCVITRLKLESQFRDTTGRESMAVMANKHFLRLNPHWLPQLYIYLPFGIPDVAVVLIPPCYNKLH</sequence>
<proteinExistence type="predicted"/>
<accession>A0AAD7D9F4</accession>
<dbReference type="AlphaFoldDB" id="A0AAD7D9F4"/>
<reference evidence="1" key="1">
    <citation type="submission" date="2023-03" db="EMBL/GenBank/DDBJ databases">
        <title>Massive genome expansion in bonnet fungi (Mycena s.s.) driven by repeated elements and novel gene families across ecological guilds.</title>
        <authorList>
            <consortium name="Lawrence Berkeley National Laboratory"/>
            <person name="Harder C.B."/>
            <person name="Miyauchi S."/>
            <person name="Viragh M."/>
            <person name="Kuo A."/>
            <person name="Thoen E."/>
            <person name="Andreopoulos B."/>
            <person name="Lu D."/>
            <person name="Skrede I."/>
            <person name="Drula E."/>
            <person name="Henrissat B."/>
            <person name="Morin E."/>
            <person name="Kohler A."/>
            <person name="Barry K."/>
            <person name="LaButti K."/>
            <person name="Morin E."/>
            <person name="Salamov A."/>
            <person name="Lipzen A."/>
            <person name="Mereny Z."/>
            <person name="Hegedus B."/>
            <person name="Baldrian P."/>
            <person name="Stursova M."/>
            <person name="Weitz H."/>
            <person name="Taylor A."/>
            <person name="Grigoriev I.V."/>
            <person name="Nagy L.G."/>
            <person name="Martin F."/>
            <person name="Kauserud H."/>
        </authorList>
    </citation>
    <scope>NUCLEOTIDE SEQUENCE</scope>
    <source>
        <strain evidence="1">CBHHK067</strain>
    </source>
</reference>
<organism evidence="1 2">
    <name type="scientific">Mycena rosella</name>
    <name type="common">Pink bonnet</name>
    <name type="synonym">Agaricus rosellus</name>
    <dbReference type="NCBI Taxonomy" id="1033263"/>
    <lineage>
        <taxon>Eukaryota</taxon>
        <taxon>Fungi</taxon>
        <taxon>Dikarya</taxon>
        <taxon>Basidiomycota</taxon>
        <taxon>Agaricomycotina</taxon>
        <taxon>Agaricomycetes</taxon>
        <taxon>Agaricomycetidae</taxon>
        <taxon>Agaricales</taxon>
        <taxon>Marasmiineae</taxon>
        <taxon>Mycenaceae</taxon>
        <taxon>Mycena</taxon>
    </lineage>
</organism>
<evidence type="ECO:0000313" key="2">
    <source>
        <dbReference type="Proteomes" id="UP001221757"/>
    </source>
</evidence>
<dbReference type="EMBL" id="JARKIE010000097">
    <property type="protein sequence ID" value="KAJ7686317.1"/>
    <property type="molecule type" value="Genomic_DNA"/>
</dbReference>
<keyword evidence="2" id="KW-1185">Reference proteome</keyword>
<protein>
    <submittedName>
        <fullName evidence="1">Uncharacterized protein</fullName>
    </submittedName>
</protein>
<name>A0AAD7D9F4_MYCRO</name>
<evidence type="ECO:0000313" key="1">
    <source>
        <dbReference type="EMBL" id="KAJ7686317.1"/>
    </source>
</evidence>
<gene>
    <name evidence="1" type="ORF">B0H17DRAFT_1137014</name>
</gene>
<dbReference type="Proteomes" id="UP001221757">
    <property type="component" value="Unassembled WGS sequence"/>
</dbReference>
<comment type="caution">
    <text evidence="1">The sequence shown here is derived from an EMBL/GenBank/DDBJ whole genome shotgun (WGS) entry which is preliminary data.</text>
</comment>